<dbReference type="GO" id="GO:0000156">
    <property type="term" value="F:phosphorelay response regulator activity"/>
    <property type="evidence" value="ECO:0007669"/>
    <property type="project" value="TreeGrafter"/>
</dbReference>
<keyword evidence="5" id="KW-0804">Transcription</keyword>
<proteinExistence type="predicted"/>
<keyword evidence="2" id="KW-0902">Two-component regulatory system</keyword>
<dbReference type="FunFam" id="3.40.50.2300:FF:000001">
    <property type="entry name" value="DNA-binding response regulator PhoB"/>
    <property type="match status" value="1"/>
</dbReference>
<evidence type="ECO:0000313" key="10">
    <source>
        <dbReference type="EMBL" id="GIO34126.1"/>
    </source>
</evidence>
<dbReference type="Pfam" id="PF00486">
    <property type="entry name" value="Trans_reg_C"/>
    <property type="match status" value="1"/>
</dbReference>
<dbReference type="RefSeq" id="WP_160043511.1">
    <property type="nucleotide sequence ID" value="NZ_BORQ01000008.1"/>
</dbReference>
<evidence type="ECO:0000313" key="11">
    <source>
        <dbReference type="Proteomes" id="UP000679779"/>
    </source>
</evidence>
<sequence>MRILIADDNRDMLRILTAYFEKEGYEVHAAEDGEEALAVFYREKIDLAVLDWMMPKRSGIDVCKEIKARSDKKVLILTAKSEEEDELKALSIGADEYIRKPFHPKILVLRAKKLLGDERFLRYKSLRIDLEGSKIFREGADLQVTKTEFGLICCLVRHKGRILSRDQLLDLVWGVDYFGDARTVDTHVRRLREKVGDHLIQTHRGLGYSVEADDE</sequence>
<dbReference type="GO" id="GO:0000976">
    <property type="term" value="F:transcription cis-regulatory region binding"/>
    <property type="evidence" value="ECO:0007669"/>
    <property type="project" value="TreeGrafter"/>
</dbReference>
<evidence type="ECO:0000256" key="3">
    <source>
        <dbReference type="ARBA" id="ARBA00023015"/>
    </source>
</evidence>
<gene>
    <name evidence="10" type="ORF">J2TS6_52670</name>
</gene>
<dbReference type="InterPro" id="IPR036388">
    <property type="entry name" value="WH-like_DNA-bd_sf"/>
</dbReference>
<evidence type="ECO:0000256" key="6">
    <source>
        <dbReference type="PROSITE-ProRule" id="PRU00169"/>
    </source>
</evidence>
<comment type="caution">
    <text evidence="10">The sequence shown here is derived from an EMBL/GenBank/DDBJ whole genome shotgun (WGS) entry which is preliminary data.</text>
</comment>
<dbReference type="SUPFAM" id="SSF52172">
    <property type="entry name" value="CheY-like"/>
    <property type="match status" value="1"/>
</dbReference>
<evidence type="ECO:0000256" key="1">
    <source>
        <dbReference type="ARBA" id="ARBA00022553"/>
    </source>
</evidence>
<feature type="DNA-binding region" description="OmpR/PhoB-type" evidence="7">
    <location>
        <begin position="118"/>
        <end position="212"/>
    </location>
</feature>
<keyword evidence="11" id="KW-1185">Reference proteome</keyword>
<dbReference type="InterPro" id="IPR011006">
    <property type="entry name" value="CheY-like_superfamily"/>
</dbReference>
<dbReference type="GO" id="GO:0006355">
    <property type="term" value="P:regulation of DNA-templated transcription"/>
    <property type="evidence" value="ECO:0007669"/>
    <property type="project" value="InterPro"/>
</dbReference>
<keyword evidence="1 6" id="KW-0597">Phosphoprotein</keyword>
<dbReference type="InterPro" id="IPR001789">
    <property type="entry name" value="Sig_transdc_resp-reg_receiver"/>
</dbReference>
<evidence type="ECO:0000256" key="2">
    <source>
        <dbReference type="ARBA" id="ARBA00023012"/>
    </source>
</evidence>
<dbReference type="PANTHER" id="PTHR48111:SF73">
    <property type="entry name" value="ALKALINE PHOSPHATASE SYNTHESIS TRANSCRIPTIONAL REGULATORY PROTEIN PHOP"/>
    <property type="match status" value="1"/>
</dbReference>
<reference evidence="10" key="1">
    <citation type="submission" date="2021-03" db="EMBL/GenBank/DDBJ databases">
        <title>Antimicrobial resistance genes in bacteria isolated from Japanese honey, and their potential for conferring macrolide and lincosamide resistance in the American foulbrood pathogen Paenibacillus larvae.</title>
        <authorList>
            <person name="Okamoto M."/>
            <person name="Kumagai M."/>
            <person name="Kanamori H."/>
            <person name="Takamatsu D."/>
        </authorList>
    </citation>
    <scope>NUCLEOTIDE SEQUENCE</scope>
    <source>
        <strain evidence="10">J2TS6</strain>
    </source>
</reference>
<feature type="domain" description="Response regulatory" evidence="8">
    <location>
        <begin position="2"/>
        <end position="115"/>
    </location>
</feature>
<accession>A0A919XKZ4</accession>
<evidence type="ECO:0000256" key="5">
    <source>
        <dbReference type="ARBA" id="ARBA00023163"/>
    </source>
</evidence>
<protein>
    <submittedName>
        <fullName evidence="10">DNA-binding response regulator</fullName>
    </submittedName>
</protein>
<dbReference type="Pfam" id="PF00072">
    <property type="entry name" value="Response_reg"/>
    <property type="match status" value="1"/>
</dbReference>
<evidence type="ECO:0000256" key="7">
    <source>
        <dbReference type="PROSITE-ProRule" id="PRU01091"/>
    </source>
</evidence>
<dbReference type="InterPro" id="IPR039420">
    <property type="entry name" value="WalR-like"/>
</dbReference>
<keyword evidence="4 7" id="KW-0238">DNA-binding</keyword>
<dbReference type="AlphaFoldDB" id="A0A919XKZ4"/>
<dbReference type="Gene3D" id="3.40.50.2300">
    <property type="match status" value="1"/>
</dbReference>
<dbReference type="CDD" id="cd17574">
    <property type="entry name" value="REC_OmpR"/>
    <property type="match status" value="1"/>
</dbReference>
<dbReference type="PROSITE" id="PS51755">
    <property type="entry name" value="OMPR_PHOB"/>
    <property type="match status" value="1"/>
</dbReference>
<dbReference type="InterPro" id="IPR001867">
    <property type="entry name" value="OmpR/PhoB-type_DNA-bd"/>
</dbReference>
<dbReference type="Gene3D" id="1.10.10.10">
    <property type="entry name" value="Winged helix-like DNA-binding domain superfamily/Winged helix DNA-binding domain"/>
    <property type="match status" value="1"/>
</dbReference>
<evidence type="ECO:0000259" key="8">
    <source>
        <dbReference type="PROSITE" id="PS50110"/>
    </source>
</evidence>
<dbReference type="Proteomes" id="UP000679779">
    <property type="component" value="Unassembled WGS sequence"/>
</dbReference>
<dbReference type="CDD" id="cd00383">
    <property type="entry name" value="trans_reg_C"/>
    <property type="match status" value="1"/>
</dbReference>
<dbReference type="SMART" id="SM00448">
    <property type="entry name" value="REC"/>
    <property type="match status" value="1"/>
</dbReference>
<organism evidence="10 11">
    <name type="scientific">Paenibacillus albilobatus</name>
    <dbReference type="NCBI Taxonomy" id="2716884"/>
    <lineage>
        <taxon>Bacteria</taxon>
        <taxon>Bacillati</taxon>
        <taxon>Bacillota</taxon>
        <taxon>Bacilli</taxon>
        <taxon>Bacillales</taxon>
        <taxon>Paenibacillaceae</taxon>
        <taxon>Paenibacillus</taxon>
    </lineage>
</organism>
<dbReference type="EMBL" id="BORQ01000008">
    <property type="protein sequence ID" value="GIO34126.1"/>
    <property type="molecule type" value="Genomic_DNA"/>
</dbReference>
<keyword evidence="3" id="KW-0805">Transcription regulation</keyword>
<dbReference type="GO" id="GO:0032993">
    <property type="term" value="C:protein-DNA complex"/>
    <property type="evidence" value="ECO:0007669"/>
    <property type="project" value="TreeGrafter"/>
</dbReference>
<dbReference type="PANTHER" id="PTHR48111">
    <property type="entry name" value="REGULATOR OF RPOS"/>
    <property type="match status" value="1"/>
</dbReference>
<name>A0A919XKZ4_9BACL</name>
<feature type="domain" description="OmpR/PhoB-type" evidence="9">
    <location>
        <begin position="118"/>
        <end position="212"/>
    </location>
</feature>
<dbReference type="SMART" id="SM00862">
    <property type="entry name" value="Trans_reg_C"/>
    <property type="match status" value="1"/>
</dbReference>
<dbReference type="PROSITE" id="PS50110">
    <property type="entry name" value="RESPONSE_REGULATORY"/>
    <property type="match status" value="1"/>
</dbReference>
<dbReference type="GO" id="GO:0005829">
    <property type="term" value="C:cytosol"/>
    <property type="evidence" value="ECO:0007669"/>
    <property type="project" value="TreeGrafter"/>
</dbReference>
<evidence type="ECO:0000259" key="9">
    <source>
        <dbReference type="PROSITE" id="PS51755"/>
    </source>
</evidence>
<feature type="modified residue" description="4-aspartylphosphate" evidence="6">
    <location>
        <position position="51"/>
    </location>
</feature>
<evidence type="ECO:0000256" key="4">
    <source>
        <dbReference type="ARBA" id="ARBA00023125"/>
    </source>
</evidence>